<dbReference type="SUPFAM" id="SSF51735">
    <property type="entry name" value="NAD(P)-binding Rossmann-fold domains"/>
    <property type="match status" value="1"/>
</dbReference>
<dbReference type="PANTHER" id="PTHR43237:SF4">
    <property type="entry name" value="NADP-DEPENDENT MALIC ENZYME"/>
    <property type="match status" value="1"/>
</dbReference>
<dbReference type="Pfam" id="PF13291">
    <property type="entry name" value="ACT_4"/>
    <property type="match status" value="1"/>
</dbReference>
<dbReference type="Pfam" id="PF00390">
    <property type="entry name" value="malic"/>
    <property type="match status" value="1"/>
</dbReference>
<evidence type="ECO:0000256" key="6">
    <source>
        <dbReference type="ARBA" id="ARBA00029440"/>
    </source>
</evidence>
<organism evidence="10 11">
    <name type="scientific">Aporhodopirellula aestuarii</name>
    <dbReference type="NCBI Taxonomy" id="2950107"/>
    <lineage>
        <taxon>Bacteria</taxon>
        <taxon>Pseudomonadati</taxon>
        <taxon>Planctomycetota</taxon>
        <taxon>Planctomycetia</taxon>
        <taxon>Pirellulales</taxon>
        <taxon>Pirellulaceae</taxon>
        <taxon>Aporhodopirellula</taxon>
    </lineage>
</organism>
<evidence type="ECO:0000313" key="10">
    <source>
        <dbReference type="EMBL" id="MCM2372040.1"/>
    </source>
</evidence>
<dbReference type="InterPro" id="IPR012301">
    <property type="entry name" value="Malic_N_dom"/>
</dbReference>
<dbReference type="PRINTS" id="PR00072">
    <property type="entry name" value="MALOXRDTASE"/>
</dbReference>
<dbReference type="EMBL" id="JAMQBK010000039">
    <property type="protein sequence ID" value="MCM2372040.1"/>
    <property type="molecule type" value="Genomic_DNA"/>
</dbReference>
<dbReference type="InterPro" id="IPR046346">
    <property type="entry name" value="Aminoacid_DH-like_N_sf"/>
</dbReference>
<gene>
    <name evidence="10" type="ORF">NB063_15650</name>
</gene>
<evidence type="ECO:0000313" key="11">
    <source>
        <dbReference type="Proteomes" id="UP001202961"/>
    </source>
</evidence>
<evidence type="ECO:0000256" key="7">
    <source>
        <dbReference type="RuleBase" id="RU003427"/>
    </source>
</evidence>
<dbReference type="InterPro" id="IPR036291">
    <property type="entry name" value="NAD(P)-bd_dom_sf"/>
</dbReference>
<dbReference type="SMART" id="SM01274">
    <property type="entry name" value="malic"/>
    <property type="match status" value="1"/>
</dbReference>
<dbReference type="InterPro" id="IPR045213">
    <property type="entry name" value="Malic_NAD-bd_bact_type"/>
</dbReference>
<feature type="domain" description="Malic enzyme N-terminal" evidence="9">
    <location>
        <begin position="92"/>
        <end position="225"/>
    </location>
</feature>
<comment type="caution">
    <text evidence="10">The sequence shown here is derived from an EMBL/GenBank/DDBJ whole genome shotgun (WGS) entry which is preliminary data.</text>
</comment>
<comment type="cofactor">
    <cofactor evidence="2">
        <name>Mg(2+)</name>
        <dbReference type="ChEBI" id="CHEBI:18420"/>
    </cofactor>
</comment>
<reference evidence="10 11" key="1">
    <citation type="journal article" date="2022" name="Syst. Appl. Microbiol.">
        <title>Rhodopirellula aestuarii sp. nov., a novel member of the genus Rhodopirellula isolated from brackish sediments collected in the Tagus River estuary, Portugal.</title>
        <authorList>
            <person name="Vitorino I.R."/>
            <person name="Klimek D."/>
            <person name="Calusinska M."/>
            <person name="Lobo-da-Cunha A."/>
            <person name="Vasconcelos V."/>
            <person name="Lage O.M."/>
        </authorList>
    </citation>
    <scope>NUCLEOTIDE SEQUENCE [LARGE SCALE GENOMIC DNA]</scope>
    <source>
        <strain evidence="10 11">ICT_H3.1</strain>
    </source>
</reference>
<comment type="cofactor">
    <cofactor evidence="1">
        <name>Mn(2+)</name>
        <dbReference type="ChEBI" id="CHEBI:29035"/>
    </cofactor>
</comment>
<name>A0ABT0U679_9BACT</name>
<accession>A0ABT0U679</accession>
<sequence>MTQHSPTYAITIRLRYVDAPGAMGQITTAIGDADGAIGAVDIVNIDGHSISRDFTVNAKDVDHGKRIVDCLRKVKGLEVVHVSDRVFLMHLGGKVEVLSKSPIKTRDDLSMAYTPGVARVCKSIAADPDASFALTIRQNTVAVVSDGSAVLGLGNIGPRAAMPVMEGKAMLFKEFAGVDAFPICLDTQDTEEIIRIVQCLAPTFGGVNLEDISAPRCIEIEERLDKQLEIPVFHDDQHGTAIVVLAGLMNSLRRIGKDMSQIRIVINGAGAAGTAICKLLITSGATNIIACDRRGALHAGETESDATKQWLAQNTNPHAVSGSLSEVIRGADVFIGVSAADVLKVEDIKSMNDDPIVFALANPDPEIEPSLAGPHARIIATGRSDFPNQINNVLCFPGLFRGVLNVRATTVNNEMKIAAAHAIADVIPPSDLLDDYIIPSVFDRRVAKVVAQAVSTAALETGVARRKTKAAYDIT</sequence>
<evidence type="ECO:0000259" key="9">
    <source>
        <dbReference type="SMART" id="SM01274"/>
    </source>
</evidence>
<dbReference type="InterPro" id="IPR037062">
    <property type="entry name" value="Malic_N_dom_sf"/>
</dbReference>
<dbReference type="Gene3D" id="3.40.50.720">
    <property type="entry name" value="NAD(P)-binding Rossmann-like Domain"/>
    <property type="match status" value="1"/>
</dbReference>
<dbReference type="InterPro" id="IPR012302">
    <property type="entry name" value="Malic_NAD-bd"/>
</dbReference>
<dbReference type="Proteomes" id="UP001202961">
    <property type="component" value="Unassembled WGS sequence"/>
</dbReference>
<evidence type="ECO:0000256" key="4">
    <source>
        <dbReference type="ARBA" id="ARBA00022723"/>
    </source>
</evidence>
<proteinExistence type="inferred from homology"/>
<feature type="domain" description="Malic enzyme NAD-binding" evidence="8">
    <location>
        <begin position="237"/>
        <end position="459"/>
    </location>
</feature>
<dbReference type="PIRSF" id="PIRSF000106">
    <property type="entry name" value="ME"/>
    <property type="match status" value="1"/>
</dbReference>
<evidence type="ECO:0000256" key="1">
    <source>
        <dbReference type="ARBA" id="ARBA00001936"/>
    </source>
</evidence>
<dbReference type="Gene3D" id="3.40.50.10380">
    <property type="entry name" value="Malic enzyme, N-terminal domain"/>
    <property type="match status" value="1"/>
</dbReference>
<dbReference type="SUPFAM" id="SSF55021">
    <property type="entry name" value="ACT-like"/>
    <property type="match status" value="1"/>
</dbReference>
<keyword evidence="11" id="KW-1185">Reference proteome</keyword>
<dbReference type="Pfam" id="PF03949">
    <property type="entry name" value="Malic_M"/>
    <property type="match status" value="1"/>
</dbReference>
<dbReference type="InterPro" id="IPR002912">
    <property type="entry name" value="ACT_dom"/>
</dbReference>
<dbReference type="RefSeq" id="WP_250929667.1">
    <property type="nucleotide sequence ID" value="NZ_JAMQBK010000039.1"/>
</dbReference>
<comment type="pathway">
    <text evidence="6">Amino-acid biosynthesis.</text>
</comment>
<protein>
    <submittedName>
        <fullName evidence="10">NAD-dependent malic enzyme</fullName>
    </submittedName>
</protein>
<dbReference type="InterPro" id="IPR015884">
    <property type="entry name" value="Malic_enzyme_CS"/>
</dbReference>
<comment type="similarity">
    <text evidence="3 7">Belongs to the malic enzymes family.</text>
</comment>
<dbReference type="InterPro" id="IPR001891">
    <property type="entry name" value="Malic_OxRdtase"/>
</dbReference>
<evidence type="ECO:0000256" key="2">
    <source>
        <dbReference type="ARBA" id="ARBA00001946"/>
    </source>
</evidence>
<dbReference type="PROSITE" id="PS00331">
    <property type="entry name" value="MALIC_ENZYMES"/>
    <property type="match status" value="1"/>
</dbReference>
<dbReference type="InterPro" id="IPR045865">
    <property type="entry name" value="ACT-like_dom_sf"/>
</dbReference>
<keyword evidence="5" id="KW-0560">Oxidoreductase</keyword>
<dbReference type="Gene3D" id="3.30.70.260">
    <property type="match status" value="1"/>
</dbReference>
<evidence type="ECO:0000259" key="8">
    <source>
        <dbReference type="SMART" id="SM00919"/>
    </source>
</evidence>
<dbReference type="InterPro" id="IPR051674">
    <property type="entry name" value="Malate_Decarboxylase"/>
</dbReference>
<dbReference type="SUPFAM" id="SSF53223">
    <property type="entry name" value="Aminoacid dehydrogenase-like, N-terminal domain"/>
    <property type="match status" value="1"/>
</dbReference>
<dbReference type="CDD" id="cd05311">
    <property type="entry name" value="NAD_bind_2_malic_enz"/>
    <property type="match status" value="1"/>
</dbReference>
<dbReference type="SMART" id="SM00919">
    <property type="entry name" value="Malic_M"/>
    <property type="match status" value="1"/>
</dbReference>
<keyword evidence="4 7" id="KW-0479">Metal-binding</keyword>
<evidence type="ECO:0000256" key="5">
    <source>
        <dbReference type="ARBA" id="ARBA00023002"/>
    </source>
</evidence>
<evidence type="ECO:0000256" key="3">
    <source>
        <dbReference type="ARBA" id="ARBA00008785"/>
    </source>
</evidence>
<dbReference type="PANTHER" id="PTHR43237">
    <property type="entry name" value="NADP-DEPENDENT MALIC ENZYME"/>
    <property type="match status" value="1"/>
</dbReference>